<dbReference type="GO" id="GO:0005737">
    <property type="term" value="C:cytoplasm"/>
    <property type="evidence" value="ECO:0007669"/>
    <property type="project" value="UniProtKB-SubCell"/>
</dbReference>
<evidence type="ECO:0000259" key="10">
    <source>
        <dbReference type="PROSITE" id="PS50110"/>
    </source>
</evidence>
<dbReference type="PANTHER" id="PTHR42713:SF3">
    <property type="entry name" value="TRANSCRIPTIONAL REGULATORY PROTEIN HPTR"/>
    <property type="match status" value="1"/>
</dbReference>
<dbReference type="SMART" id="SM00448">
    <property type="entry name" value="REC"/>
    <property type="match status" value="1"/>
</dbReference>
<accession>A0A1S2LYC1</accession>
<keyword evidence="12" id="KW-1185">Reference proteome</keyword>
<comment type="caution">
    <text evidence="11">The sequence shown here is derived from an EMBL/GenBank/DDBJ whole genome shotgun (WGS) entry which is preliminary data.</text>
</comment>
<dbReference type="InterPro" id="IPR018062">
    <property type="entry name" value="HTH_AraC-typ_CS"/>
</dbReference>
<evidence type="ECO:0000256" key="5">
    <source>
        <dbReference type="ARBA" id="ARBA00023015"/>
    </source>
</evidence>
<dbReference type="GO" id="GO:0043565">
    <property type="term" value="F:sequence-specific DNA binding"/>
    <property type="evidence" value="ECO:0007669"/>
    <property type="project" value="InterPro"/>
</dbReference>
<keyword evidence="2" id="KW-0963">Cytoplasm</keyword>
<dbReference type="PROSITE" id="PS00041">
    <property type="entry name" value="HTH_ARAC_FAMILY_1"/>
    <property type="match status" value="1"/>
</dbReference>
<dbReference type="EMBL" id="MLQR01000001">
    <property type="protein sequence ID" value="OIJ17502.1"/>
    <property type="molecule type" value="Genomic_DNA"/>
</dbReference>
<keyword evidence="3 8" id="KW-0597">Phosphoprotein</keyword>
<evidence type="ECO:0000256" key="4">
    <source>
        <dbReference type="ARBA" id="ARBA00023012"/>
    </source>
</evidence>
<dbReference type="Gene3D" id="1.10.10.60">
    <property type="entry name" value="Homeodomain-like"/>
    <property type="match status" value="2"/>
</dbReference>
<dbReference type="InterPro" id="IPR011006">
    <property type="entry name" value="CheY-like_superfamily"/>
</dbReference>
<dbReference type="InterPro" id="IPR020449">
    <property type="entry name" value="Tscrpt_reg_AraC-type_HTH"/>
</dbReference>
<dbReference type="SMART" id="SM00342">
    <property type="entry name" value="HTH_ARAC"/>
    <property type="match status" value="1"/>
</dbReference>
<keyword evidence="7" id="KW-0804">Transcription</keyword>
<dbReference type="InterPro" id="IPR009057">
    <property type="entry name" value="Homeodomain-like_sf"/>
</dbReference>
<proteinExistence type="predicted"/>
<organism evidence="11 12">
    <name type="scientific">Anaerobacillus alkalilacustris</name>
    <dbReference type="NCBI Taxonomy" id="393763"/>
    <lineage>
        <taxon>Bacteria</taxon>
        <taxon>Bacillati</taxon>
        <taxon>Bacillota</taxon>
        <taxon>Bacilli</taxon>
        <taxon>Bacillales</taxon>
        <taxon>Bacillaceae</taxon>
        <taxon>Anaerobacillus</taxon>
    </lineage>
</organism>
<dbReference type="PRINTS" id="PR00032">
    <property type="entry name" value="HTHARAC"/>
</dbReference>
<dbReference type="PROSITE" id="PS01124">
    <property type="entry name" value="HTH_ARAC_FAMILY_2"/>
    <property type="match status" value="1"/>
</dbReference>
<evidence type="ECO:0000256" key="8">
    <source>
        <dbReference type="PROSITE-ProRule" id="PRU00169"/>
    </source>
</evidence>
<protein>
    <recommendedName>
        <fullName evidence="13">DNA-binding response regulator</fullName>
    </recommendedName>
</protein>
<dbReference type="Gene3D" id="3.40.50.2300">
    <property type="match status" value="1"/>
</dbReference>
<feature type="domain" description="Response regulatory" evidence="10">
    <location>
        <begin position="2"/>
        <end position="119"/>
    </location>
</feature>
<evidence type="ECO:0000256" key="6">
    <source>
        <dbReference type="ARBA" id="ARBA00023125"/>
    </source>
</evidence>
<evidence type="ECO:0000313" key="11">
    <source>
        <dbReference type="EMBL" id="OIJ17502.1"/>
    </source>
</evidence>
<feature type="modified residue" description="4-aspartylphosphate" evidence="8">
    <location>
        <position position="54"/>
    </location>
</feature>
<dbReference type="AlphaFoldDB" id="A0A1S2LYC1"/>
<dbReference type="InterPro" id="IPR051552">
    <property type="entry name" value="HptR"/>
</dbReference>
<dbReference type="Pfam" id="PF00072">
    <property type="entry name" value="Response_reg"/>
    <property type="match status" value="1"/>
</dbReference>
<feature type="domain" description="HTH araC/xylS-type" evidence="9">
    <location>
        <begin position="423"/>
        <end position="521"/>
    </location>
</feature>
<dbReference type="Pfam" id="PF12833">
    <property type="entry name" value="HTH_18"/>
    <property type="match status" value="1"/>
</dbReference>
<dbReference type="OrthoDB" id="159632at2"/>
<dbReference type="InterPro" id="IPR018060">
    <property type="entry name" value="HTH_AraC"/>
</dbReference>
<reference evidence="11 12" key="1">
    <citation type="submission" date="2016-10" db="EMBL/GenBank/DDBJ databases">
        <title>Draft genome sequences of four alkaliphilic bacteria belonging to the Anaerobacillus genus.</title>
        <authorList>
            <person name="Bassil N.M."/>
            <person name="Lloyd J.R."/>
        </authorList>
    </citation>
    <scope>NUCLEOTIDE SEQUENCE [LARGE SCALE GENOMIC DNA]</scope>
    <source>
        <strain evidence="11 12">DSM 18345</strain>
    </source>
</reference>
<dbReference type="GO" id="GO:0000160">
    <property type="term" value="P:phosphorelay signal transduction system"/>
    <property type="evidence" value="ECO:0007669"/>
    <property type="project" value="UniProtKB-KW"/>
</dbReference>
<comment type="subcellular location">
    <subcellularLocation>
        <location evidence="1">Cytoplasm</location>
    </subcellularLocation>
</comment>
<sequence>MKAIIVDDEKHVREGLMLLADWENHGIETIFEASDVEEAIEIISKHKPEIIFTDMNMPKRDGIDLLKWIHTSKLTCKTIVVSGYDDFHYMRNAIACGSFDYILKPIQEEVLNETLVKAVRQWKEQNQDRLSTIENNKVMNEVKPLFWDYLLSGTLDKSNLSIRAIEQIEKDYKIDVSSSPITIALISMKMIIQKKYQDDVDLAYFSLLNICNEVLRKHNMGMAFRNMNKEEEIALLLWKEYRMKEVLEEICTMIYQCTAVHCSIVVGDSSLKVNETYDSALNILFHLNLLENNKKVVLKEKLITKSFFHFLDYSEEIKWALQSGSTEQVGVILERIYQLFEKENYISLEQIQIWENQFELLKDHWLKEYEIHKRTELYLGRDYWNEYGYFSFSKFKEEKRKEFYDLIETVFNVQFKKEKSSVEMIEEYIRANYEKDIKLQDIAERFYLSREYISRKFKQEYHETITDYLTKIRIERAKGLLENPYLKIYDIAEAVGYQNDKYFIKVFKKLEGMTPNEYRSQIRCLTPKMDK</sequence>
<gene>
    <name evidence="11" type="ORF">BKP37_03145</name>
</gene>
<evidence type="ECO:0000256" key="2">
    <source>
        <dbReference type="ARBA" id="ARBA00022490"/>
    </source>
</evidence>
<dbReference type="PANTHER" id="PTHR42713">
    <property type="entry name" value="HISTIDINE KINASE-RELATED"/>
    <property type="match status" value="1"/>
</dbReference>
<evidence type="ECO:0000256" key="7">
    <source>
        <dbReference type="ARBA" id="ARBA00023163"/>
    </source>
</evidence>
<evidence type="ECO:0000256" key="1">
    <source>
        <dbReference type="ARBA" id="ARBA00004496"/>
    </source>
</evidence>
<keyword evidence="5" id="KW-0805">Transcription regulation</keyword>
<evidence type="ECO:0000259" key="9">
    <source>
        <dbReference type="PROSITE" id="PS01124"/>
    </source>
</evidence>
<keyword evidence="6" id="KW-0238">DNA-binding</keyword>
<dbReference type="PROSITE" id="PS50110">
    <property type="entry name" value="RESPONSE_REGULATORY"/>
    <property type="match status" value="1"/>
</dbReference>
<dbReference type="GO" id="GO:0003700">
    <property type="term" value="F:DNA-binding transcription factor activity"/>
    <property type="evidence" value="ECO:0007669"/>
    <property type="project" value="InterPro"/>
</dbReference>
<dbReference type="SUPFAM" id="SSF52172">
    <property type="entry name" value="CheY-like"/>
    <property type="match status" value="1"/>
</dbReference>
<name>A0A1S2LYC1_9BACI</name>
<dbReference type="InterPro" id="IPR001789">
    <property type="entry name" value="Sig_transdc_resp-reg_receiver"/>
</dbReference>
<dbReference type="CDD" id="cd17536">
    <property type="entry name" value="REC_YesN-like"/>
    <property type="match status" value="1"/>
</dbReference>
<dbReference type="Proteomes" id="UP000179524">
    <property type="component" value="Unassembled WGS sequence"/>
</dbReference>
<dbReference type="SUPFAM" id="SSF46689">
    <property type="entry name" value="Homeodomain-like"/>
    <property type="match status" value="2"/>
</dbReference>
<evidence type="ECO:0000256" key="3">
    <source>
        <dbReference type="ARBA" id="ARBA00022553"/>
    </source>
</evidence>
<evidence type="ECO:0000313" key="12">
    <source>
        <dbReference type="Proteomes" id="UP000179524"/>
    </source>
</evidence>
<evidence type="ECO:0008006" key="13">
    <source>
        <dbReference type="Google" id="ProtNLM"/>
    </source>
</evidence>
<dbReference type="RefSeq" id="WP_071308228.1">
    <property type="nucleotide sequence ID" value="NZ_MLQR01000001.1"/>
</dbReference>
<keyword evidence="4" id="KW-0902">Two-component regulatory system</keyword>